<dbReference type="SUPFAM" id="SSF46785">
    <property type="entry name" value="Winged helix' DNA-binding domain"/>
    <property type="match status" value="1"/>
</dbReference>
<dbReference type="InterPro" id="IPR036390">
    <property type="entry name" value="WH_DNA-bd_sf"/>
</dbReference>
<dbReference type="InterPro" id="IPR004839">
    <property type="entry name" value="Aminotransferase_I/II_large"/>
</dbReference>
<dbReference type="CDD" id="cd07377">
    <property type="entry name" value="WHTH_GntR"/>
    <property type="match status" value="1"/>
</dbReference>
<name>A0ABM7LZ53_9ACTN</name>
<sequence>MSPISPADLAARLGRWSAGRGPLYLLLAGRLRALIDDGELPPGTGLPTDRALAAGLSAGRTTVVAAYDLLRQEGRLVRRQGSGTWVAGSAPGPLNATEPTVNPVFLHLLDPPDHVAQFACAGPTGAPPAVLDAYRTALGGLGGPDLGYHPAGHPVLRAALAARYSARGVPTTAEQILVTTGGQQGLALLARALIAPGAEVLVQAPTYPGALEIFRESAAALLPVATDDFRYAEALSRRPSMAYLIARCHNPTGRSVPGEERARIVAAALAERVPLVVDDVLAELAFADRPAPSGAASSGGAVPDAALPEAVPGMVASDVAMPVAALAPGADEVITVGSLSKLVWGGLRIGWVRAQPALIGRLARLKAVVDLGSAVLDQLAAVELLAELDRLVAERAGVLRERHDHLCAELREWLPEWEFAPAEGGQTLWVRLPGADAASYAQAALRQGIAVLPGGSLDPSGGSLDRLRIPFVAEPAALSAGVRAMAEAWRGFAGRAAGSPPPLPAIAV</sequence>
<protein>
    <submittedName>
        <fullName evidence="7">GntR family transcriptional regulator</fullName>
    </submittedName>
</protein>
<proteinExistence type="inferred from homology"/>
<evidence type="ECO:0000256" key="3">
    <source>
        <dbReference type="ARBA" id="ARBA00023015"/>
    </source>
</evidence>
<dbReference type="SUPFAM" id="SSF53383">
    <property type="entry name" value="PLP-dependent transferases"/>
    <property type="match status" value="1"/>
</dbReference>
<dbReference type="InterPro" id="IPR000524">
    <property type="entry name" value="Tscrpt_reg_HTH_GntR"/>
</dbReference>
<keyword evidence="5" id="KW-0804">Transcription</keyword>
<evidence type="ECO:0000259" key="6">
    <source>
        <dbReference type="PROSITE" id="PS50949"/>
    </source>
</evidence>
<comment type="similarity">
    <text evidence="1">In the C-terminal section; belongs to the class-I pyridoxal-phosphate-dependent aminotransferase family.</text>
</comment>
<dbReference type="CDD" id="cd00609">
    <property type="entry name" value="AAT_like"/>
    <property type="match status" value="1"/>
</dbReference>
<dbReference type="InterPro" id="IPR051446">
    <property type="entry name" value="HTH_trans_reg/aminotransferase"/>
</dbReference>
<keyword evidence="4" id="KW-0238">DNA-binding</keyword>
<dbReference type="Gene3D" id="3.40.640.10">
    <property type="entry name" value="Type I PLP-dependent aspartate aminotransferase-like (Major domain)"/>
    <property type="match status" value="1"/>
</dbReference>
<dbReference type="InterPro" id="IPR036388">
    <property type="entry name" value="WH-like_DNA-bd_sf"/>
</dbReference>
<dbReference type="PANTHER" id="PTHR46577">
    <property type="entry name" value="HTH-TYPE TRANSCRIPTIONAL REGULATORY PROTEIN GABR"/>
    <property type="match status" value="1"/>
</dbReference>
<dbReference type="Pfam" id="PF00155">
    <property type="entry name" value="Aminotran_1_2"/>
    <property type="match status" value="1"/>
</dbReference>
<feature type="domain" description="HTH gntR-type" evidence="6">
    <location>
        <begin position="21"/>
        <end position="89"/>
    </location>
</feature>
<organism evidence="7 8">
    <name type="scientific">Actinoplanes ianthinogenes</name>
    <dbReference type="NCBI Taxonomy" id="122358"/>
    <lineage>
        <taxon>Bacteria</taxon>
        <taxon>Bacillati</taxon>
        <taxon>Actinomycetota</taxon>
        <taxon>Actinomycetes</taxon>
        <taxon>Micromonosporales</taxon>
        <taxon>Micromonosporaceae</taxon>
        <taxon>Actinoplanes</taxon>
    </lineage>
</organism>
<dbReference type="RefSeq" id="WP_189329419.1">
    <property type="nucleotide sequence ID" value="NZ_AP023356.1"/>
</dbReference>
<gene>
    <name evidence="7" type="ORF">Aiant_52110</name>
</gene>
<dbReference type="PROSITE" id="PS50949">
    <property type="entry name" value="HTH_GNTR"/>
    <property type="match status" value="1"/>
</dbReference>
<dbReference type="Proteomes" id="UP000676967">
    <property type="component" value="Chromosome"/>
</dbReference>
<dbReference type="Pfam" id="PF00392">
    <property type="entry name" value="GntR"/>
    <property type="match status" value="1"/>
</dbReference>
<dbReference type="PANTHER" id="PTHR46577:SF1">
    <property type="entry name" value="HTH-TYPE TRANSCRIPTIONAL REGULATORY PROTEIN GABR"/>
    <property type="match status" value="1"/>
</dbReference>
<dbReference type="InterPro" id="IPR015422">
    <property type="entry name" value="PyrdxlP-dep_Trfase_small"/>
</dbReference>
<keyword evidence="2" id="KW-0663">Pyridoxal phosphate</keyword>
<evidence type="ECO:0000256" key="4">
    <source>
        <dbReference type="ARBA" id="ARBA00023125"/>
    </source>
</evidence>
<dbReference type="Gene3D" id="3.90.1150.10">
    <property type="entry name" value="Aspartate Aminotransferase, domain 1"/>
    <property type="match status" value="1"/>
</dbReference>
<dbReference type="InterPro" id="IPR015421">
    <property type="entry name" value="PyrdxlP-dep_Trfase_major"/>
</dbReference>
<keyword evidence="8" id="KW-1185">Reference proteome</keyword>
<reference evidence="7 8" key="1">
    <citation type="submission" date="2020-08" db="EMBL/GenBank/DDBJ databases">
        <title>Whole genome shotgun sequence of Actinoplanes ianthinogenes NBRC 13996.</title>
        <authorList>
            <person name="Komaki H."/>
            <person name="Tamura T."/>
        </authorList>
    </citation>
    <scope>NUCLEOTIDE SEQUENCE [LARGE SCALE GENOMIC DNA]</scope>
    <source>
        <strain evidence="7 8">NBRC 13996</strain>
    </source>
</reference>
<evidence type="ECO:0000256" key="5">
    <source>
        <dbReference type="ARBA" id="ARBA00023163"/>
    </source>
</evidence>
<keyword evidence="3" id="KW-0805">Transcription regulation</keyword>
<dbReference type="EMBL" id="AP023356">
    <property type="protein sequence ID" value="BCJ44554.1"/>
    <property type="molecule type" value="Genomic_DNA"/>
</dbReference>
<evidence type="ECO:0000313" key="8">
    <source>
        <dbReference type="Proteomes" id="UP000676967"/>
    </source>
</evidence>
<dbReference type="Gene3D" id="1.10.10.10">
    <property type="entry name" value="Winged helix-like DNA-binding domain superfamily/Winged helix DNA-binding domain"/>
    <property type="match status" value="1"/>
</dbReference>
<evidence type="ECO:0000256" key="2">
    <source>
        <dbReference type="ARBA" id="ARBA00022898"/>
    </source>
</evidence>
<evidence type="ECO:0000313" key="7">
    <source>
        <dbReference type="EMBL" id="BCJ44554.1"/>
    </source>
</evidence>
<evidence type="ECO:0000256" key="1">
    <source>
        <dbReference type="ARBA" id="ARBA00005384"/>
    </source>
</evidence>
<dbReference type="InterPro" id="IPR015424">
    <property type="entry name" value="PyrdxlP-dep_Trfase"/>
</dbReference>
<dbReference type="SMART" id="SM00345">
    <property type="entry name" value="HTH_GNTR"/>
    <property type="match status" value="1"/>
</dbReference>
<accession>A0ABM7LZ53</accession>